<keyword evidence="3" id="KW-1185">Reference proteome</keyword>
<keyword evidence="2" id="KW-0808">Transferase</keyword>
<evidence type="ECO:0000259" key="1">
    <source>
        <dbReference type="PROSITE" id="PS50206"/>
    </source>
</evidence>
<protein>
    <submittedName>
        <fullName evidence="2">Rhodanese-related sulfurtransferase</fullName>
    </submittedName>
</protein>
<dbReference type="Pfam" id="PF00581">
    <property type="entry name" value="Rhodanese"/>
    <property type="match status" value="1"/>
</dbReference>
<dbReference type="AlphaFoldDB" id="A0A1I4R9W4"/>
<dbReference type="SUPFAM" id="SSF52821">
    <property type="entry name" value="Rhodanese/Cell cycle control phosphatase"/>
    <property type="match status" value="1"/>
</dbReference>
<dbReference type="PANTHER" id="PTHR43031">
    <property type="entry name" value="FAD-DEPENDENT OXIDOREDUCTASE"/>
    <property type="match status" value="1"/>
</dbReference>
<proteinExistence type="predicted"/>
<evidence type="ECO:0000313" key="2">
    <source>
        <dbReference type="EMBL" id="SFM48796.1"/>
    </source>
</evidence>
<dbReference type="STRING" id="195064.SAMN05421721_1079"/>
<dbReference type="GO" id="GO:0016740">
    <property type="term" value="F:transferase activity"/>
    <property type="evidence" value="ECO:0007669"/>
    <property type="project" value="UniProtKB-KW"/>
</dbReference>
<name>A0A1I4R9W4_ECTMO</name>
<gene>
    <name evidence="2" type="ORF">SAMN05421721_1079</name>
</gene>
<dbReference type="PANTHER" id="PTHR43031:SF17">
    <property type="entry name" value="SULFURTRANSFERASE YTWF-RELATED"/>
    <property type="match status" value="1"/>
</dbReference>
<reference evidence="2 3" key="1">
    <citation type="submission" date="2016-10" db="EMBL/GenBank/DDBJ databases">
        <authorList>
            <person name="de Groot N.N."/>
        </authorList>
    </citation>
    <scope>NUCLEOTIDE SEQUENCE [LARGE SCALE GENOMIC DNA]</scope>
    <source>
        <strain evidence="2 3">DSM 4180</strain>
    </source>
</reference>
<sequence>MQRLSARALREHLDHAATPPLLLDVREPWEYDIVHLPGSHLCPLARLPEHAETLDPQAEIVLICHHGIRSRQAGLWLEHQGFSRLINLEGGIDAWAREVDPTLPVYG</sequence>
<dbReference type="Gene3D" id="3.40.250.10">
    <property type="entry name" value="Rhodanese-like domain"/>
    <property type="match status" value="1"/>
</dbReference>
<dbReference type="InterPro" id="IPR050229">
    <property type="entry name" value="GlpE_sulfurtransferase"/>
</dbReference>
<dbReference type="SMART" id="SM00450">
    <property type="entry name" value="RHOD"/>
    <property type="match status" value="1"/>
</dbReference>
<dbReference type="InterPro" id="IPR036873">
    <property type="entry name" value="Rhodanese-like_dom_sf"/>
</dbReference>
<evidence type="ECO:0000313" key="3">
    <source>
        <dbReference type="Proteomes" id="UP000199556"/>
    </source>
</evidence>
<dbReference type="EMBL" id="FOUO01000007">
    <property type="protein sequence ID" value="SFM48796.1"/>
    <property type="molecule type" value="Genomic_DNA"/>
</dbReference>
<dbReference type="PROSITE" id="PS50206">
    <property type="entry name" value="RHODANESE_3"/>
    <property type="match status" value="1"/>
</dbReference>
<dbReference type="Proteomes" id="UP000199556">
    <property type="component" value="Unassembled WGS sequence"/>
</dbReference>
<dbReference type="RefSeq" id="WP_090484874.1">
    <property type="nucleotide sequence ID" value="NZ_FOUO01000007.1"/>
</dbReference>
<feature type="domain" description="Rhodanese" evidence="1">
    <location>
        <begin position="16"/>
        <end position="104"/>
    </location>
</feature>
<organism evidence="2 3">
    <name type="scientific">Ectothiorhodospira mobilis</name>
    <dbReference type="NCBI Taxonomy" id="195064"/>
    <lineage>
        <taxon>Bacteria</taxon>
        <taxon>Pseudomonadati</taxon>
        <taxon>Pseudomonadota</taxon>
        <taxon>Gammaproteobacteria</taxon>
        <taxon>Chromatiales</taxon>
        <taxon>Ectothiorhodospiraceae</taxon>
        <taxon>Ectothiorhodospira</taxon>
    </lineage>
</organism>
<dbReference type="InterPro" id="IPR001763">
    <property type="entry name" value="Rhodanese-like_dom"/>
</dbReference>
<accession>A0A1I4R9W4</accession>
<dbReference type="OrthoDB" id="9811849at2"/>